<dbReference type="AlphaFoldDB" id="A0A846WGH3"/>
<feature type="region of interest" description="Disordered" evidence="1">
    <location>
        <begin position="1"/>
        <end position="30"/>
    </location>
</feature>
<protein>
    <submittedName>
        <fullName evidence="2">Uncharacterized protein</fullName>
    </submittedName>
</protein>
<evidence type="ECO:0000256" key="1">
    <source>
        <dbReference type="SAM" id="MobiDB-lite"/>
    </source>
</evidence>
<organism evidence="2 3">
    <name type="scientific">Gordonia polyisoprenivorans</name>
    <dbReference type="NCBI Taxonomy" id="84595"/>
    <lineage>
        <taxon>Bacteria</taxon>
        <taxon>Bacillati</taxon>
        <taxon>Actinomycetota</taxon>
        <taxon>Actinomycetes</taxon>
        <taxon>Mycobacteriales</taxon>
        <taxon>Gordoniaceae</taxon>
        <taxon>Gordonia</taxon>
    </lineage>
</organism>
<dbReference type="RefSeq" id="WP_006372113.1">
    <property type="nucleotide sequence ID" value="NZ_JAAXPC010000001.1"/>
</dbReference>
<accession>A0A846WGH3</accession>
<sequence>MPPEHPRSHEHPDDRHGSDSTEEQEPPVLDSEARLRALVDRHIGEAIRECRSIDHEIARAIAAAMHDLTAPACQDQLLRFILLGAEGAPQLREELLHQLDGGDLPDPLPRWACWLLLHHAHADPALSEQLPTDGDGLHVYLTHIRPDMPEPGDTDQRLVDFAAIYRGGFPDAEAVVRGMSPLDDWETAIYAVADEHGCRDYVRFDETALIQHIINSWDVIPDAGRYHVFD</sequence>
<reference evidence="2 3" key="1">
    <citation type="submission" date="2020-04" db="EMBL/GenBank/DDBJ databases">
        <title>MicrobeNet Type strains.</title>
        <authorList>
            <person name="Nicholson A.C."/>
        </authorList>
    </citation>
    <scope>NUCLEOTIDE SEQUENCE [LARGE SCALE GENOMIC DNA]</scope>
    <source>
        <strain evidence="2 3">ATCC BAA-14</strain>
    </source>
</reference>
<gene>
    <name evidence="2" type="ORF">HGA05_03280</name>
</gene>
<feature type="compositionally biased region" description="Basic and acidic residues" evidence="1">
    <location>
        <begin position="1"/>
        <end position="19"/>
    </location>
</feature>
<dbReference type="EMBL" id="JAAXPC010000001">
    <property type="protein sequence ID" value="NKY00588.1"/>
    <property type="molecule type" value="Genomic_DNA"/>
</dbReference>
<comment type="caution">
    <text evidence="2">The sequence shown here is derived from an EMBL/GenBank/DDBJ whole genome shotgun (WGS) entry which is preliminary data.</text>
</comment>
<proteinExistence type="predicted"/>
<dbReference type="Proteomes" id="UP000563898">
    <property type="component" value="Unassembled WGS sequence"/>
</dbReference>
<name>A0A846WGH3_9ACTN</name>
<evidence type="ECO:0000313" key="2">
    <source>
        <dbReference type="EMBL" id="NKY00588.1"/>
    </source>
</evidence>
<evidence type="ECO:0000313" key="3">
    <source>
        <dbReference type="Proteomes" id="UP000563898"/>
    </source>
</evidence>